<gene>
    <name evidence="1" type="ORF">DPEC_G00214530</name>
</gene>
<proteinExistence type="predicted"/>
<dbReference type="Proteomes" id="UP001157502">
    <property type="component" value="Chromosome 18"/>
</dbReference>
<evidence type="ECO:0000313" key="2">
    <source>
        <dbReference type="Proteomes" id="UP001157502"/>
    </source>
</evidence>
<name>A0ACC2G208_DALPE</name>
<protein>
    <submittedName>
        <fullName evidence="1">Uncharacterized protein</fullName>
    </submittedName>
</protein>
<keyword evidence="2" id="KW-1185">Reference proteome</keyword>
<evidence type="ECO:0000313" key="1">
    <source>
        <dbReference type="EMBL" id="KAJ7997669.1"/>
    </source>
</evidence>
<reference evidence="1" key="1">
    <citation type="submission" date="2021-05" db="EMBL/GenBank/DDBJ databases">
        <authorList>
            <person name="Pan Q."/>
            <person name="Jouanno E."/>
            <person name="Zahm M."/>
            <person name="Klopp C."/>
            <person name="Cabau C."/>
            <person name="Louis A."/>
            <person name="Berthelot C."/>
            <person name="Parey E."/>
            <person name="Roest Crollius H."/>
            <person name="Montfort J."/>
            <person name="Robinson-Rechavi M."/>
            <person name="Bouchez O."/>
            <person name="Lampietro C."/>
            <person name="Lopez Roques C."/>
            <person name="Donnadieu C."/>
            <person name="Postlethwait J."/>
            <person name="Bobe J."/>
            <person name="Dillon D."/>
            <person name="Chandos A."/>
            <person name="von Hippel F."/>
            <person name="Guiguen Y."/>
        </authorList>
    </citation>
    <scope>NUCLEOTIDE SEQUENCE</scope>
    <source>
        <strain evidence="1">YG-Jan2019</strain>
    </source>
</reference>
<comment type="caution">
    <text evidence="1">The sequence shown here is derived from an EMBL/GenBank/DDBJ whole genome shotgun (WGS) entry which is preliminary data.</text>
</comment>
<dbReference type="EMBL" id="CM055745">
    <property type="protein sequence ID" value="KAJ7997669.1"/>
    <property type="molecule type" value="Genomic_DNA"/>
</dbReference>
<accession>A0ACC2G208</accession>
<sequence length="390" mass="42831">MASALYHPAGIVGSPSAPGNLTQGGGHIMSTSTTTTNKPLAFSIERIMARSPEPKSIPVPNLLQHAPPVGKPEPKLNTTPSVHCMIPCMPLAYEPGHKLHMNGLDPGSYHANELLGIGLNYRNQQPDPNPSVGHYKLFRPRVVNQSSFHHAMGAVCYLNCGQSGCQSPGGMVNLHPMASYFLNTPLQHARQRALLTAERSKVSQCADRYSSGVAFKDVSQTQLHHYMKEQILSEKLFKGSSKLNSGCASGKPKVFTCEVCGKEKPHKCNQCGKAFNRSSTLNTHTRIHAGYKPFVCEFCGKGFHQKGNYKNHKLTHSGEKQFKCTICNKAFHQVYNLTFHMHTHNDKKPFTCPTCGKGFCRNFDLKKHIRKLHDLSGSQSPAALGPAPTH</sequence>
<organism evidence="1 2">
    <name type="scientific">Dallia pectoralis</name>
    <name type="common">Alaska blackfish</name>
    <dbReference type="NCBI Taxonomy" id="75939"/>
    <lineage>
        <taxon>Eukaryota</taxon>
        <taxon>Metazoa</taxon>
        <taxon>Chordata</taxon>
        <taxon>Craniata</taxon>
        <taxon>Vertebrata</taxon>
        <taxon>Euteleostomi</taxon>
        <taxon>Actinopterygii</taxon>
        <taxon>Neopterygii</taxon>
        <taxon>Teleostei</taxon>
        <taxon>Protacanthopterygii</taxon>
        <taxon>Esociformes</taxon>
        <taxon>Umbridae</taxon>
        <taxon>Dallia</taxon>
    </lineage>
</organism>